<sequence>MTESSNVRAPWWRRYSFLLTGKWIGAFLLTCLFAVATYFLGTWQMDRHQYRQAQIGQIDAVYDATPLTGAAGIRIFTDYESDDEWTPVELRGSYHVDDAVIIRNRTRGGQPGYETTVPFTTTEGTTIVVSRGWLPIGNNEHGQPDEIPLPVDTAATGATSTIVVRAKAGEPVLDREAPDGQLATINLDQYQDQVGYPVAQAGYGQLVEENPAAATMPEPLLRPSTDEGPHLSYSWQWFLFGILGFIGYGYAARRTAFAEEQAQLEYGEEETHRHAAWRPDVKKVKRRRDGSLSDEEAEDLLLDGR</sequence>
<feature type="compositionally biased region" description="Acidic residues" evidence="7">
    <location>
        <begin position="292"/>
        <end position="305"/>
    </location>
</feature>
<comment type="subcellular location">
    <subcellularLocation>
        <location evidence="6">Cell membrane</location>
        <topology evidence="6">Multi-pass membrane protein</topology>
    </subcellularLocation>
    <subcellularLocation>
        <location evidence="1">Membrane</location>
    </subcellularLocation>
</comment>
<reference evidence="8 9" key="1">
    <citation type="submission" date="2024-09" db="EMBL/GenBank/DDBJ databases">
        <authorList>
            <person name="Sun Q."/>
            <person name="Mori K."/>
        </authorList>
    </citation>
    <scope>NUCLEOTIDE SEQUENCE [LARGE SCALE GENOMIC DNA]</scope>
    <source>
        <strain evidence="8 9">NCAIM B.02604</strain>
    </source>
</reference>
<dbReference type="PANTHER" id="PTHR23427:SF2">
    <property type="entry name" value="SURFEIT LOCUS PROTEIN 1"/>
    <property type="match status" value="1"/>
</dbReference>
<feature type="transmembrane region" description="Helical" evidence="6">
    <location>
        <begin position="20"/>
        <end position="41"/>
    </location>
</feature>
<keyword evidence="6" id="KW-1003">Cell membrane</keyword>
<gene>
    <name evidence="8" type="ORF">ACFFFR_01025</name>
</gene>
<evidence type="ECO:0000256" key="6">
    <source>
        <dbReference type="RuleBase" id="RU363076"/>
    </source>
</evidence>
<protein>
    <recommendedName>
        <fullName evidence="6">SURF1-like protein</fullName>
    </recommendedName>
</protein>
<dbReference type="CDD" id="cd06662">
    <property type="entry name" value="SURF1"/>
    <property type="match status" value="1"/>
</dbReference>
<evidence type="ECO:0000256" key="3">
    <source>
        <dbReference type="ARBA" id="ARBA00022692"/>
    </source>
</evidence>
<organism evidence="8 9">
    <name type="scientific">Micrococcoides hystricis</name>
    <dbReference type="NCBI Taxonomy" id="1572761"/>
    <lineage>
        <taxon>Bacteria</taxon>
        <taxon>Bacillati</taxon>
        <taxon>Actinomycetota</taxon>
        <taxon>Actinomycetes</taxon>
        <taxon>Micrococcales</taxon>
        <taxon>Micrococcaceae</taxon>
        <taxon>Micrococcoides</taxon>
    </lineage>
</organism>
<dbReference type="PROSITE" id="PS50895">
    <property type="entry name" value="SURF1"/>
    <property type="match status" value="1"/>
</dbReference>
<keyword evidence="5 6" id="KW-0472">Membrane</keyword>
<comment type="caution">
    <text evidence="6">Lacks conserved residue(s) required for the propagation of feature annotation.</text>
</comment>
<keyword evidence="4 6" id="KW-1133">Transmembrane helix</keyword>
<name>A0ABV6P8M3_9MICC</name>
<feature type="region of interest" description="Disordered" evidence="7">
    <location>
        <begin position="286"/>
        <end position="305"/>
    </location>
</feature>
<keyword evidence="9" id="KW-1185">Reference proteome</keyword>
<accession>A0ABV6P8M3</accession>
<keyword evidence="3 6" id="KW-0812">Transmembrane</keyword>
<evidence type="ECO:0000313" key="9">
    <source>
        <dbReference type="Proteomes" id="UP001589862"/>
    </source>
</evidence>
<evidence type="ECO:0000256" key="7">
    <source>
        <dbReference type="SAM" id="MobiDB-lite"/>
    </source>
</evidence>
<dbReference type="PANTHER" id="PTHR23427">
    <property type="entry name" value="SURFEIT LOCUS PROTEIN"/>
    <property type="match status" value="1"/>
</dbReference>
<dbReference type="RefSeq" id="WP_377457428.1">
    <property type="nucleotide sequence ID" value="NZ_JBHLUB010000001.1"/>
</dbReference>
<dbReference type="Pfam" id="PF02104">
    <property type="entry name" value="SURF1"/>
    <property type="match status" value="1"/>
</dbReference>
<dbReference type="InterPro" id="IPR045214">
    <property type="entry name" value="Surf1/Surf4"/>
</dbReference>
<evidence type="ECO:0000256" key="4">
    <source>
        <dbReference type="ARBA" id="ARBA00022989"/>
    </source>
</evidence>
<comment type="similarity">
    <text evidence="2 6">Belongs to the SURF1 family.</text>
</comment>
<evidence type="ECO:0000256" key="5">
    <source>
        <dbReference type="ARBA" id="ARBA00023136"/>
    </source>
</evidence>
<proteinExistence type="inferred from homology"/>
<dbReference type="Proteomes" id="UP001589862">
    <property type="component" value="Unassembled WGS sequence"/>
</dbReference>
<dbReference type="EMBL" id="JBHLUB010000001">
    <property type="protein sequence ID" value="MFC0580971.1"/>
    <property type="molecule type" value="Genomic_DNA"/>
</dbReference>
<comment type="caution">
    <text evidence="8">The sequence shown here is derived from an EMBL/GenBank/DDBJ whole genome shotgun (WGS) entry which is preliminary data.</text>
</comment>
<evidence type="ECO:0000256" key="2">
    <source>
        <dbReference type="ARBA" id="ARBA00007165"/>
    </source>
</evidence>
<dbReference type="InterPro" id="IPR002994">
    <property type="entry name" value="Surf1/Shy1"/>
</dbReference>
<evidence type="ECO:0000313" key="8">
    <source>
        <dbReference type="EMBL" id="MFC0580971.1"/>
    </source>
</evidence>
<evidence type="ECO:0000256" key="1">
    <source>
        <dbReference type="ARBA" id="ARBA00004370"/>
    </source>
</evidence>